<name>A0ABT3IUF6_9BACT</name>
<dbReference type="InterPro" id="IPR001478">
    <property type="entry name" value="PDZ"/>
</dbReference>
<evidence type="ECO:0000256" key="1">
    <source>
        <dbReference type="ARBA" id="ARBA00010541"/>
    </source>
</evidence>
<dbReference type="PANTHER" id="PTHR22939">
    <property type="entry name" value="SERINE PROTEASE FAMILY S1C HTRA-RELATED"/>
    <property type="match status" value="1"/>
</dbReference>
<organism evidence="4 5">
    <name type="scientific">Chitinophaga nivalis</name>
    <dbReference type="NCBI Taxonomy" id="2991709"/>
    <lineage>
        <taxon>Bacteria</taxon>
        <taxon>Pseudomonadati</taxon>
        <taxon>Bacteroidota</taxon>
        <taxon>Chitinophagia</taxon>
        <taxon>Chitinophagales</taxon>
        <taxon>Chitinophagaceae</taxon>
        <taxon>Chitinophaga</taxon>
    </lineage>
</organism>
<dbReference type="Proteomes" id="UP001207742">
    <property type="component" value="Unassembled WGS sequence"/>
</dbReference>
<dbReference type="Gene3D" id="2.30.42.10">
    <property type="match status" value="2"/>
</dbReference>
<comment type="similarity">
    <text evidence="1">Belongs to the peptidase S1C family.</text>
</comment>
<evidence type="ECO:0000259" key="3">
    <source>
        <dbReference type="PROSITE" id="PS50106"/>
    </source>
</evidence>
<comment type="caution">
    <text evidence="4">The sequence shown here is derived from an EMBL/GenBank/DDBJ whole genome shotgun (WGS) entry which is preliminary data.</text>
</comment>
<reference evidence="4 5" key="1">
    <citation type="submission" date="2022-10" db="EMBL/GenBank/DDBJ databases">
        <title>Chitinophaga nivalis PC15 sp. nov., isolated from Pyeongchang county, South Korea.</title>
        <authorList>
            <person name="Trinh H.N."/>
        </authorList>
    </citation>
    <scope>NUCLEOTIDE SEQUENCE [LARGE SCALE GENOMIC DNA]</scope>
    <source>
        <strain evidence="4 5">PC14</strain>
    </source>
</reference>
<dbReference type="EMBL" id="JAPDNS010000002">
    <property type="protein sequence ID" value="MCW3487583.1"/>
    <property type="molecule type" value="Genomic_DNA"/>
</dbReference>
<dbReference type="PANTHER" id="PTHR22939:SF129">
    <property type="entry name" value="SERINE PROTEASE HTRA2, MITOCHONDRIAL"/>
    <property type="match status" value="1"/>
</dbReference>
<sequence length="338" mass="37002">MTKLLQTLTLAGFTCLLLGTDARAQTPSGDKSKLGEFDEIVIKHKSDKDGKVTVEIKAGDILIDGKNLNQFSHPDISVFRRRITPIDGNRLGFTDNMPEGGLELFNGNEDEIVTPNKAVLGVITEKKTATGVTVKTVAKGSPAEKAGLKTGDIITQIDNTLVNEPRELYETIGEYKPGDKVTVTYTRNKKLSKAAIKLEERKAGDNNGRLRVYPPGNSDRFFNLPVPPGGRPGFGDHWFSRPEKENELKLGLQVQDTEKNDGALVLDITTDSPAAKAGFQQQDVITELAEKPVKSAADVAELYRSYRDKGSITAKVIRNGQSQTLQIKISKKLNKIDL</sequence>
<evidence type="ECO:0000256" key="2">
    <source>
        <dbReference type="SAM" id="SignalP"/>
    </source>
</evidence>
<keyword evidence="2" id="KW-0732">Signal</keyword>
<feature type="domain" description="PDZ" evidence="3">
    <location>
        <begin position="101"/>
        <end position="160"/>
    </location>
</feature>
<dbReference type="RefSeq" id="WP_264734390.1">
    <property type="nucleotide sequence ID" value="NZ_JAPDNR010000001.1"/>
</dbReference>
<protein>
    <submittedName>
        <fullName evidence="4">PDZ domain-containing protein</fullName>
    </submittedName>
</protein>
<feature type="signal peptide" evidence="2">
    <location>
        <begin position="1"/>
        <end position="24"/>
    </location>
</feature>
<dbReference type="SMART" id="SM00228">
    <property type="entry name" value="PDZ"/>
    <property type="match status" value="2"/>
</dbReference>
<evidence type="ECO:0000313" key="5">
    <source>
        <dbReference type="Proteomes" id="UP001207742"/>
    </source>
</evidence>
<dbReference type="PROSITE" id="PS50106">
    <property type="entry name" value="PDZ"/>
    <property type="match status" value="1"/>
</dbReference>
<dbReference type="SUPFAM" id="SSF50156">
    <property type="entry name" value="PDZ domain-like"/>
    <property type="match status" value="2"/>
</dbReference>
<feature type="chain" id="PRO_5047254979" evidence="2">
    <location>
        <begin position="25"/>
        <end position="338"/>
    </location>
</feature>
<gene>
    <name evidence="4" type="ORF">OL497_27040</name>
</gene>
<evidence type="ECO:0000313" key="4">
    <source>
        <dbReference type="EMBL" id="MCW3487583.1"/>
    </source>
</evidence>
<dbReference type="InterPro" id="IPR036034">
    <property type="entry name" value="PDZ_sf"/>
</dbReference>
<keyword evidence="5" id="KW-1185">Reference proteome</keyword>
<dbReference type="Pfam" id="PF13180">
    <property type="entry name" value="PDZ_2"/>
    <property type="match status" value="2"/>
</dbReference>
<proteinExistence type="inferred from homology"/>
<accession>A0ABT3IUF6</accession>